<dbReference type="NCBIfam" id="TIGR03361">
    <property type="entry name" value="VI_Rhs_Vgr"/>
    <property type="match status" value="1"/>
</dbReference>
<evidence type="ECO:0000313" key="3">
    <source>
        <dbReference type="Proteomes" id="UP000054925"/>
    </source>
</evidence>
<dbReference type="NCBIfam" id="TIGR01646">
    <property type="entry name" value="vgr_GE"/>
    <property type="match status" value="1"/>
</dbReference>
<dbReference type="InterPro" id="IPR017847">
    <property type="entry name" value="T6SS_RhsGE_Vgr_subset"/>
</dbReference>
<dbReference type="SUPFAM" id="SSF69255">
    <property type="entry name" value="gp5 N-terminal domain-like"/>
    <property type="match status" value="1"/>
</dbReference>
<dbReference type="EMBL" id="FCOL02000040">
    <property type="protein sequence ID" value="SAL77283.1"/>
    <property type="molecule type" value="Genomic_DNA"/>
</dbReference>
<feature type="region of interest" description="Disordered" evidence="1">
    <location>
        <begin position="501"/>
        <end position="525"/>
    </location>
</feature>
<protein>
    <submittedName>
        <fullName evidence="2">Rhs element Vgr protein</fullName>
    </submittedName>
</protein>
<dbReference type="Proteomes" id="UP000054925">
    <property type="component" value="Unassembled WGS sequence"/>
</dbReference>
<evidence type="ECO:0000256" key="1">
    <source>
        <dbReference type="SAM" id="MobiDB-lite"/>
    </source>
</evidence>
<gene>
    <name evidence="2" type="ORF">AWB67_05071</name>
</gene>
<accession>A0A158K989</accession>
<dbReference type="Pfam" id="PF05954">
    <property type="entry name" value="Phage_GPD"/>
    <property type="match status" value="1"/>
</dbReference>
<organism evidence="2 3">
    <name type="scientific">Caballeronia terrestris</name>
    <dbReference type="NCBI Taxonomy" id="1226301"/>
    <lineage>
        <taxon>Bacteria</taxon>
        <taxon>Pseudomonadati</taxon>
        <taxon>Pseudomonadota</taxon>
        <taxon>Betaproteobacteria</taxon>
        <taxon>Burkholderiales</taxon>
        <taxon>Burkholderiaceae</taxon>
        <taxon>Caballeronia</taxon>
    </lineage>
</organism>
<dbReference type="Gene3D" id="3.55.50.10">
    <property type="entry name" value="Baseplate protein-like domains"/>
    <property type="match status" value="1"/>
</dbReference>
<dbReference type="InterPro" id="IPR006533">
    <property type="entry name" value="T6SS_Vgr_RhsGE"/>
</dbReference>
<name>A0A158K989_9BURK</name>
<dbReference type="Gene3D" id="4.10.220.110">
    <property type="match status" value="1"/>
</dbReference>
<dbReference type="RefSeq" id="WP_235025301.1">
    <property type="nucleotide sequence ID" value="NZ_FCOL02000040.1"/>
</dbReference>
<reference evidence="2" key="1">
    <citation type="submission" date="2016-01" db="EMBL/GenBank/DDBJ databases">
        <authorList>
            <person name="Peeters C."/>
        </authorList>
    </citation>
    <scope>NUCLEOTIDE SEQUENCE [LARGE SCALE GENOMIC DNA]</scope>
    <source>
        <strain evidence="2">LMG 22937</strain>
    </source>
</reference>
<comment type="caution">
    <text evidence="2">The sequence shown here is derived from an EMBL/GenBank/DDBJ whole genome shotgun (WGS) entry which is preliminary data.</text>
</comment>
<sequence length="525" mass="58810">MSSTIEPSGVARHATHQSVVPSLHETYFLDVPRAVSAKDMSVMCFTGVEAIGEARRFAITLTHSLANLPRGDYLNRPAAFTIQPPRLPGGFVSTGTRRKIQGVITAFSQLASNRDQTTYEIVLESRLALLRNTPKCRFFLNLSFPSIIEQILREHGFDAIRARFDFRLYRQYEPREFVMQWHESDLAFMTRLCRRAGIWFVQEEGEHCEVVRFGDDLTHYRRKPGLSVPFHAQAGLANAGAESIESIETHARTIPERQLVRAYNYRTAPLPIDAESIIRGDDTTYGETYTWAAHHLTDDEARHEAQLRREAALAEQIVYHGAGNVIDLTPSSVLKLANKVLPEAEHGVMVVRVESGGSRSDAYRNSFTAIPSERLYRLPLNEESWPKVHGTISGVVTSPSRYKFAYVDAAGEYVVVLHLDRDPRPAGGNSCRLRLAKPFAGANQTGFHFPLIDGTEVLVAFHDGDPDRPFIAHVMHNARATDVIVNDQRWLSRNVLRTQSNNTLQMRTGTTSSTSSSRPSTASRN</sequence>
<feature type="compositionally biased region" description="Low complexity" evidence="1">
    <location>
        <begin position="507"/>
        <end position="525"/>
    </location>
</feature>
<evidence type="ECO:0000313" key="2">
    <source>
        <dbReference type="EMBL" id="SAL77283.1"/>
    </source>
</evidence>
<dbReference type="InterPro" id="IPR037026">
    <property type="entry name" value="Vgr_OB-fold_dom_sf"/>
</dbReference>
<keyword evidence="3" id="KW-1185">Reference proteome</keyword>
<dbReference type="Gene3D" id="2.40.50.230">
    <property type="entry name" value="Gp5 N-terminal domain"/>
    <property type="match status" value="1"/>
</dbReference>
<dbReference type="SUPFAM" id="SSF69279">
    <property type="entry name" value="Phage tail proteins"/>
    <property type="match status" value="2"/>
</dbReference>
<dbReference type="Gene3D" id="2.30.110.50">
    <property type="match status" value="1"/>
</dbReference>
<proteinExistence type="predicted"/>
<dbReference type="AlphaFoldDB" id="A0A158K989"/>